<dbReference type="InterPro" id="IPR013849">
    <property type="entry name" value="DNA_helicase_Holl-junc_RuvA_I"/>
</dbReference>
<dbReference type="GO" id="GO:0016787">
    <property type="term" value="F:hydrolase activity"/>
    <property type="evidence" value="ECO:0007669"/>
    <property type="project" value="UniProtKB-KW"/>
</dbReference>
<reference evidence="8 9" key="1">
    <citation type="submission" date="2023-11" db="EMBL/GenBank/DDBJ databases">
        <title>Paucibacter sp. nov., isolated from fresh soil in Korea.</title>
        <authorList>
            <person name="Le N.T.T."/>
        </authorList>
    </citation>
    <scope>NUCLEOTIDE SEQUENCE [LARGE SCALE GENOMIC DNA]</scope>
    <source>
        <strain evidence="8 9">R3-3</strain>
    </source>
</reference>
<accession>A0ABU5DQF4</accession>
<evidence type="ECO:0000256" key="4">
    <source>
        <dbReference type="ARBA" id="ARBA00023172"/>
    </source>
</evidence>
<dbReference type="RefSeq" id="WP_320426526.1">
    <property type="nucleotide sequence ID" value="NZ_JAXCLA010000011.1"/>
</dbReference>
<dbReference type="NCBIfam" id="TIGR00084">
    <property type="entry name" value="ruvA"/>
    <property type="match status" value="1"/>
</dbReference>
<comment type="caution">
    <text evidence="6">Lacks conserved residue(s) required for the propagation of feature annotation.</text>
</comment>
<comment type="subcellular location">
    <subcellularLocation>
        <location evidence="6">Cytoplasm</location>
    </subcellularLocation>
</comment>
<gene>
    <name evidence="6 8" type="primary">ruvA</name>
    <name evidence="8" type="ORF">SNE35_28905</name>
</gene>
<comment type="function">
    <text evidence="6">The RuvA-RuvB-RuvC complex processes Holliday junction (HJ) DNA during genetic recombination and DNA repair, while the RuvA-RuvB complex plays an important role in the rescue of blocked DNA replication forks via replication fork reversal (RFR). RuvA specifically binds to HJ cruciform DNA, conferring on it an open structure. The RuvB hexamer acts as an ATP-dependent pump, pulling dsDNA into and through the RuvAB complex. HJ branch migration allows RuvC to scan DNA until it finds its consensus sequence, where it cleaves and resolves the cruciform DNA.</text>
</comment>
<dbReference type="Gene3D" id="2.40.50.140">
    <property type="entry name" value="Nucleic acid-binding proteins"/>
    <property type="match status" value="1"/>
</dbReference>
<dbReference type="InterPro" id="IPR003583">
    <property type="entry name" value="Hlx-hairpin-Hlx_DNA-bd_motif"/>
</dbReference>
<protein>
    <recommendedName>
        <fullName evidence="6">Holliday junction branch migration complex subunit RuvA</fullName>
    </recommendedName>
</protein>
<dbReference type="CDD" id="cd14332">
    <property type="entry name" value="UBA_RuvA_C"/>
    <property type="match status" value="1"/>
</dbReference>
<keyword evidence="3 6" id="KW-0238">DNA-binding</keyword>
<feature type="region of interest" description="Domain II" evidence="6">
    <location>
        <begin position="65"/>
        <end position="142"/>
    </location>
</feature>
<proteinExistence type="inferred from homology"/>
<dbReference type="InterPro" id="IPR011114">
    <property type="entry name" value="RuvA_C"/>
</dbReference>
<dbReference type="GO" id="GO:0003678">
    <property type="term" value="F:DNA helicase activity"/>
    <property type="evidence" value="ECO:0007669"/>
    <property type="project" value="UniProtKB-EC"/>
</dbReference>
<keyword evidence="4 6" id="KW-0233">DNA recombination</keyword>
<dbReference type="Proteomes" id="UP001285263">
    <property type="component" value="Unassembled WGS sequence"/>
</dbReference>
<dbReference type="Pfam" id="PF01330">
    <property type="entry name" value="RuvA_N"/>
    <property type="match status" value="1"/>
</dbReference>
<feature type="region of interest" description="Domain III" evidence="6">
    <location>
        <begin position="149"/>
        <end position="189"/>
    </location>
</feature>
<evidence type="ECO:0000256" key="2">
    <source>
        <dbReference type="ARBA" id="ARBA00022763"/>
    </source>
</evidence>
<dbReference type="InterPro" id="IPR000085">
    <property type="entry name" value="RuvA"/>
</dbReference>
<dbReference type="Gene3D" id="1.10.150.20">
    <property type="entry name" value="5' to 3' exonuclease, C-terminal subdomain"/>
    <property type="match status" value="1"/>
</dbReference>
<evidence type="ECO:0000313" key="8">
    <source>
        <dbReference type="EMBL" id="MDY0748555.1"/>
    </source>
</evidence>
<feature type="region of interest" description="Domain I" evidence="6">
    <location>
        <begin position="1"/>
        <end position="64"/>
    </location>
</feature>
<dbReference type="EMBL" id="JAXCLA010000011">
    <property type="protein sequence ID" value="MDY0748555.1"/>
    <property type="molecule type" value="Genomic_DNA"/>
</dbReference>
<dbReference type="SUPFAM" id="SSF46929">
    <property type="entry name" value="DNA helicase RuvA subunit, C-terminal domain"/>
    <property type="match status" value="1"/>
</dbReference>
<dbReference type="InterPro" id="IPR036267">
    <property type="entry name" value="RuvA_C_sf"/>
</dbReference>
<name>A0ABU5DQF4_9BURK</name>
<comment type="caution">
    <text evidence="8">The sequence shown here is derived from an EMBL/GenBank/DDBJ whole genome shotgun (WGS) entry which is preliminary data.</text>
</comment>
<sequence>MIGRLTGVIAEKSPPLVLIDVQGVGYEVDVPMSTFYNLPALGERVALLTHQVFREDAQILFGFLSGEERATFRQLIKISGVGPKMALGLLSGLSVAELTQAVSKQDTARLTKVPGIGKKTAERLLLELKGKLGPDLSLPVAVANDSQADILQALIALGYSDKDAGAALKKLPTDIGVSEGIKLALKAMS</sequence>
<keyword evidence="5 6" id="KW-0234">DNA repair</keyword>
<dbReference type="SMART" id="SM00278">
    <property type="entry name" value="HhH1"/>
    <property type="match status" value="2"/>
</dbReference>
<evidence type="ECO:0000313" key="9">
    <source>
        <dbReference type="Proteomes" id="UP001285263"/>
    </source>
</evidence>
<dbReference type="Pfam" id="PF07499">
    <property type="entry name" value="RuvA_C"/>
    <property type="match status" value="1"/>
</dbReference>
<dbReference type="InterPro" id="IPR010994">
    <property type="entry name" value="RuvA_2-like"/>
</dbReference>
<dbReference type="Pfam" id="PF14520">
    <property type="entry name" value="HHH_5"/>
    <property type="match status" value="1"/>
</dbReference>
<dbReference type="InterPro" id="IPR012340">
    <property type="entry name" value="NA-bd_OB-fold"/>
</dbReference>
<keyword evidence="9" id="KW-1185">Reference proteome</keyword>
<evidence type="ECO:0000259" key="7">
    <source>
        <dbReference type="SMART" id="SM00278"/>
    </source>
</evidence>
<comment type="subunit">
    <text evidence="6">Homotetramer. Forms an RuvA(8)-RuvB(12)-Holliday junction (HJ) complex. HJ DNA is sandwiched between 2 RuvA tetramers; dsDNA enters through RuvA and exits via RuvB. An RuvB hexamer assembles on each DNA strand where it exits the tetramer. Each RuvB hexamer is contacted by two RuvA subunits (via domain III) on 2 adjacent RuvB subunits; this complex drives branch migration. In the full resolvosome a probable DNA-RuvA(4)-RuvB(12)-RuvC(2) complex forms which resolves the HJ.</text>
</comment>
<comment type="similarity">
    <text evidence="6">Belongs to the RuvA family.</text>
</comment>
<keyword evidence="8" id="KW-0378">Hydrolase</keyword>
<feature type="domain" description="Helix-hairpin-helix DNA-binding motif class 1" evidence="7">
    <location>
        <begin position="73"/>
        <end position="92"/>
    </location>
</feature>
<dbReference type="Gene3D" id="1.10.8.10">
    <property type="entry name" value="DNA helicase RuvA subunit, C-terminal domain"/>
    <property type="match status" value="1"/>
</dbReference>
<dbReference type="SUPFAM" id="SSF47781">
    <property type="entry name" value="RuvA domain 2-like"/>
    <property type="match status" value="1"/>
</dbReference>
<evidence type="ECO:0000256" key="6">
    <source>
        <dbReference type="HAMAP-Rule" id="MF_00031"/>
    </source>
</evidence>
<evidence type="ECO:0000256" key="5">
    <source>
        <dbReference type="ARBA" id="ARBA00023204"/>
    </source>
</evidence>
<dbReference type="SUPFAM" id="SSF50249">
    <property type="entry name" value="Nucleic acid-binding proteins"/>
    <property type="match status" value="1"/>
</dbReference>
<comment type="domain">
    <text evidence="6">Has three domains with a flexible linker between the domains II and III and assumes an 'L' shape. Domain III is highly mobile and contacts RuvB.</text>
</comment>
<evidence type="ECO:0000256" key="1">
    <source>
        <dbReference type="ARBA" id="ARBA00022490"/>
    </source>
</evidence>
<evidence type="ECO:0000256" key="3">
    <source>
        <dbReference type="ARBA" id="ARBA00023125"/>
    </source>
</evidence>
<dbReference type="HAMAP" id="MF_00031">
    <property type="entry name" value="DNA_HJ_migration_RuvA"/>
    <property type="match status" value="1"/>
</dbReference>
<keyword evidence="1 6" id="KW-0963">Cytoplasm</keyword>
<keyword evidence="2 6" id="KW-0227">DNA damage</keyword>
<organism evidence="8 9">
    <name type="scientific">Roseateles agri</name>
    <dbReference type="NCBI Taxonomy" id="3098619"/>
    <lineage>
        <taxon>Bacteria</taxon>
        <taxon>Pseudomonadati</taxon>
        <taxon>Pseudomonadota</taxon>
        <taxon>Betaproteobacteria</taxon>
        <taxon>Burkholderiales</taxon>
        <taxon>Sphaerotilaceae</taxon>
        <taxon>Roseateles</taxon>
    </lineage>
</organism>
<feature type="domain" description="Helix-hairpin-helix DNA-binding motif class 1" evidence="7">
    <location>
        <begin position="108"/>
        <end position="127"/>
    </location>
</feature>